<keyword evidence="3" id="KW-1185">Reference proteome</keyword>
<dbReference type="STRING" id="1395571.TMS3_0115005"/>
<accession>A0A0A1YIA1</accession>
<dbReference type="InterPro" id="IPR042204">
    <property type="entry name" value="2Fe-2S-bd_N"/>
</dbReference>
<dbReference type="EMBL" id="AWSQ01000004">
    <property type="protein sequence ID" value="KFX68796.1"/>
    <property type="molecule type" value="Genomic_DNA"/>
</dbReference>
<evidence type="ECO:0000256" key="1">
    <source>
        <dbReference type="ARBA" id="ARBA00023002"/>
    </source>
</evidence>
<keyword evidence="1" id="KW-0560">Oxidoreductase</keyword>
<name>A0A0A1YIA1_9PSED</name>
<comment type="caution">
    <text evidence="2">The sequence shown here is derived from an EMBL/GenBank/DDBJ whole genome shotgun (WGS) entry which is preliminary data.</text>
</comment>
<gene>
    <name evidence="2" type="ORF">TMS3_0115005</name>
</gene>
<dbReference type="Pfam" id="PF13510">
    <property type="entry name" value="Fer2_4"/>
    <property type="match status" value="1"/>
</dbReference>
<dbReference type="Gene3D" id="3.10.20.440">
    <property type="entry name" value="2Fe-2S iron-sulphur cluster binding domain, sarcosine oxidase, alpha subunit, N-terminal domain"/>
    <property type="match status" value="1"/>
</dbReference>
<evidence type="ECO:0000313" key="3">
    <source>
        <dbReference type="Proteomes" id="UP000030063"/>
    </source>
</evidence>
<protein>
    <recommendedName>
        <fullName evidence="4">NAD(FAD)-dependent dehydrogenase</fullName>
    </recommendedName>
</protein>
<dbReference type="Proteomes" id="UP000030063">
    <property type="component" value="Unassembled WGS sequence"/>
</dbReference>
<dbReference type="RefSeq" id="WP_025166021.1">
    <property type="nucleotide sequence ID" value="NZ_AWSQ01000004.1"/>
</dbReference>
<dbReference type="AlphaFoldDB" id="A0A0A1YIA1"/>
<dbReference type="InterPro" id="IPR036010">
    <property type="entry name" value="2Fe-2S_ferredoxin-like_sf"/>
</dbReference>
<dbReference type="GO" id="GO:0016491">
    <property type="term" value="F:oxidoreductase activity"/>
    <property type="evidence" value="ECO:0007669"/>
    <property type="project" value="UniProtKB-KW"/>
</dbReference>
<dbReference type="OrthoDB" id="573392at2"/>
<evidence type="ECO:0008006" key="4">
    <source>
        <dbReference type="Google" id="ProtNLM"/>
    </source>
</evidence>
<reference evidence="2 3" key="1">
    <citation type="journal article" date="2014" name="Genome Announc.">
        <title>Draft Genome Sequence of Petroleum Oil-Degrading Marine Bacterium Pseudomonas taeanensis Strain MS-3, Isolated from a Crude Oil-Contaminated Seashore.</title>
        <authorList>
            <person name="Lee S.Y."/>
            <person name="Kim S.H."/>
            <person name="Lee D.G."/>
            <person name="Shin S."/>
            <person name="Yun S.H."/>
            <person name="Choi C.W."/>
            <person name="Chung Y.H."/>
            <person name="Choi J.S."/>
            <person name="Kahng H.Y."/>
            <person name="Kim S.I."/>
        </authorList>
    </citation>
    <scope>NUCLEOTIDE SEQUENCE [LARGE SCALE GENOMIC DNA]</scope>
    <source>
        <strain evidence="2 3">MS-3</strain>
    </source>
</reference>
<dbReference type="GO" id="GO:0051536">
    <property type="term" value="F:iron-sulfur cluster binding"/>
    <property type="evidence" value="ECO:0007669"/>
    <property type="project" value="InterPro"/>
</dbReference>
<dbReference type="SUPFAM" id="SSF54292">
    <property type="entry name" value="2Fe-2S ferredoxin-like"/>
    <property type="match status" value="1"/>
</dbReference>
<dbReference type="eggNOG" id="COG3383">
    <property type="taxonomic scope" value="Bacteria"/>
</dbReference>
<proteinExistence type="predicted"/>
<organism evidence="2 3">
    <name type="scientific">Pseudomonas taeanensis MS-3</name>
    <dbReference type="NCBI Taxonomy" id="1395571"/>
    <lineage>
        <taxon>Bacteria</taxon>
        <taxon>Pseudomonadati</taxon>
        <taxon>Pseudomonadota</taxon>
        <taxon>Gammaproteobacteria</taxon>
        <taxon>Pseudomonadales</taxon>
        <taxon>Pseudomonadaceae</taxon>
        <taxon>Pseudomonas</taxon>
    </lineage>
</organism>
<evidence type="ECO:0000313" key="2">
    <source>
        <dbReference type="EMBL" id="KFX68796.1"/>
    </source>
</evidence>
<sequence length="113" mass="11828">MPADSLFRQLPTDAGLLSIEFDGQTLQVPAGVSLAAALLASGVRRSRSTPVNGSPRAPYCMMGVCFECLVEVDGVPNCQACLLPVAPGLRVRSQHGARSLSPASALEEHHDDA</sequence>